<feature type="signal peptide" evidence="2">
    <location>
        <begin position="1"/>
        <end position="21"/>
    </location>
</feature>
<evidence type="ECO:0000313" key="5">
    <source>
        <dbReference type="Proteomes" id="UP000190162"/>
    </source>
</evidence>
<dbReference type="SUPFAM" id="SSF51055">
    <property type="entry name" value="Carbohydrate binding domain"/>
    <property type="match status" value="1"/>
</dbReference>
<feature type="chain" id="PRO_5013137658" evidence="2">
    <location>
        <begin position="22"/>
        <end position="540"/>
    </location>
</feature>
<organism evidence="4 5">
    <name type="scientific">Enterovibrio nigricans DSM 22720</name>
    <dbReference type="NCBI Taxonomy" id="1121868"/>
    <lineage>
        <taxon>Bacteria</taxon>
        <taxon>Pseudomonadati</taxon>
        <taxon>Pseudomonadota</taxon>
        <taxon>Gammaproteobacteria</taxon>
        <taxon>Vibrionales</taxon>
        <taxon>Vibrionaceae</taxon>
        <taxon>Enterovibrio</taxon>
    </lineage>
</organism>
<evidence type="ECO:0000259" key="3">
    <source>
        <dbReference type="SMART" id="SM00495"/>
    </source>
</evidence>
<dbReference type="GO" id="GO:0030246">
    <property type="term" value="F:carbohydrate binding"/>
    <property type="evidence" value="ECO:0007669"/>
    <property type="project" value="InterPro"/>
</dbReference>
<reference evidence="5" key="1">
    <citation type="submission" date="2017-02" db="EMBL/GenBank/DDBJ databases">
        <authorList>
            <person name="Varghese N."/>
            <person name="Submissions S."/>
        </authorList>
    </citation>
    <scope>NUCLEOTIDE SEQUENCE [LARGE SCALE GENOMIC DNA]</scope>
    <source>
        <strain evidence="5">DSM 22720</strain>
    </source>
</reference>
<dbReference type="SUPFAM" id="SSF88713">
    <property type="entry name" value="Glycoside hydrolase/deacetylase"/>
    <property type="match status" value="1"/>
</dbReference>
<dbReference type="SMART" id="SM00495">
    <property type="entry name" value="ChtBD3"/>
    <property type="match status" value="1"/>
</dbReference>
<keyword evidence="2" id="KW-0732">Signal</keyword>
<evidence type="ECO:0000256" key="2">
    <source>
        <dbReference type="SAM" id="SignalP"/>
    </source>
</evidence>
<dbReference type="InterPro" id="IPR003610">
    <property type="entry name" value="CBM5/12"/>
</dbReference>
<gene>
    <name evidence="4" type="ORF">SAMN02745132_01865</name>
</gene>
<keyword evidence="5" id="KW-1185">Reference proteome</keyword>
<feature type="domain" description="Chitin-binding type-3" evidence="3">
    <location>
        <begin position="419"/>
        <end position="463"/>
    </location>
</feature>
<dbReference type="PANTHER" id="PTHR45985">
    <property type="match status" value="1"/>
</dbReference>
<dbReference type="CDD" id="cd12215">
    <property type="entry name" value="ChiC_BD"/>
    <property type="match status" value="1"/>
</dbReference>
<dbReference type="GO" id="GO:0005975">
    <property type="term" value="P:carbohydrate metabolic process"/>
    <property type="evidence" value="ECO:0007669"/>
    <property type="project" value="InterPro"/>
</dbReference>
<dbReference type="RefSeq" id="WP_078752256.1">
    <property type="nucleotide sequence ID" value="NZ_FUXU01000018.1"/>
</dbReference>
<evidence type="ECO:0000313" key="4">
    <source>
        <dbReference type="EMBL" id="SKA52721.1"/>
    </source>
</evidence>
<dbReference type="InterPro" id="IPR011330">
    <property type="entry name" value="Glyco_hydro/deAcase_b/a-brl"/>
</dbReference>
<dbReference type="InterPro" id="IPR052740">
    <property type="entry name" value="CE4"/>
</dbReference>
<dbReference type="Gene3D" id="3.20.20.370">
    <property type="entry name" value="Glycoside hydrolase/deacetylase"/>
    <property type="match status" value="1"/>
</dbReference>
<dbReference type="Gene3D" id="2.10.10.20">
    <property type="entry name" value="Carbohydrate-binding module superfamily 5/12"/>
    <property type="match status" value="1"/>
</dbReference>
<dbReference type="OrthoDB" id="9812065at2"/>
<accession>A0A1T4UJQ6</accession>
<name>A0A1T4UJQ6_9GAMM</name>
<keyword evidence="1" id="KW-0378">Hydrolase</keyword>
<proteinExistence type="predicted"/>
<dbReference type="GO" id="GO:0004553">
    <property type="term" value="F:hydrolase activity, hydrolyzing O-glycosyl compounds"/>
    <property type="evidence" value="ECO:0007669"/>
    <property type="project" value="InterPro"/>
</dbReference>
<evidence type="ECO:0000256" key="1">
    <source>
        <dbReference type="ARBA" id="ARBA00022801"/>
    </source>
</evidence>
<dbReference type="PANTHER" id="PTHR45985:SF3">
    <property type="entry name" value="CHITIN DEACETYLASE-LIKE 4"/>
    <property type="match status" value="1"/>
</dbReference>
<dbReference type="InterPro" id="IPR036573">
    <property type="entry name" value="CBM_sf_5/12"/>
</dbReference>
<protein>
    <submittedName>
        <fullName evidence="4">Carbohydrate binding domain-containing protein</fullName>
    </submittedName>
</protein>
<dbReference type="AlphaFoldDB" id="A0A1T4UJQ6"/>
<sequence>MKFTLRRAIYLSMAFSTTVFAADQLAPSSQPPGGLLPQQVPMFVSFGFDDNMYSGYPELGLGEGGMKWAIDLFKVRSNPAGNGNLATFDGTPARVSFYNTCTYGMDWTAENPVWVKKAWREAYLDGHEIGNHTVHHAPGGEKRSEADWYKEIKDCSDFLTRPYNPNESLQSPNASNGIGINPDDLKGFRTPFLKFNDNTFKAMIKAGFSYDVSIEEGFQTNQDGTNHYWPYTLDFGSPGNEERVANGQSEPISTYAGFWSLPVYTFIVPPDNEAEKYGLDYSLRDVAAQKKPYFNKSDGKIKGLDYDLFYEFNLNKKELLATLKYTFDQRLNGNRAPLLLGVHTDMYHDRKTEDAQMRREVFEEFLDYMLSHSEVRIVPFSQIISWMSAPTALDGDVTPHYQITVSVQGHQVDTNVCTEPSWDRLVGYPANSTVSHNGYLWTNNWWSTGEEPGASDWGPWVKGQACQSSTIEYFGTISPNENIFVAENEEQIFVLTPEKGYAVDYVKVNGTTIVLEQTNQFTVGPVTEKTAIEVAFKPIL</sequence>
<dbReference type="GO" id="GO:0005576">
    <property type="term" value="C:extracellular region"/>
    <property type="evidence" value="ECO:0007669"/>
    <property type="project" value="InterPro"/>
</dbReference>
<dbReference type="EMBL" id="FUXU01000018">
    <property type="protein sequence ID" value="SKA52721.1"/>
    <property type="molecule type" value="Genomic_DNA"/>
</dbReference>
<dbReference type="Proteomes" id="UP000190162">
    <property type="component" value="Unassembled WGS sequence"/>
</dbReference>